<evidence type="ECO:0000313" key="2">
    <source>
        <dbReference type="EMBL" id="RKS86984.1"/>
    </source>
</evidence>
<dbReference type="InterPro" id="IPR032774">
    <property type="entry name" value="WG_beta_rep"/>
</dbReference>
<evidence type="ECO:0000256" key="1">
    <source>
        <dbReference type="SAM" id="SignalP"/>
    </source>
</evidence>
<organism evidence="2 3">
    <name type="scientific">Orbus hercynius</name>
    <dbReference type="NCBI Taxonomy" id="593135"/>
    <lineage>
        <taxon>Bacteria</taxon>
        <taxon>Pseudomonadati</taxon>
        <taxon>Pseudomonadota</taxon>
        <taxon>Gammaproteobacteria</taxon>
        <taxon>Orbales</taxon>
        <taxon>Orbaceae</taxon>
        <taxon>Orbus</taxon>
    </lineage>
</organism>
<sequence>MKYQHFLISICLLGSFLWSNNIFANSINDYDSQSLLSHFEQSLADKNFTDITSILRQDLSRLKSFPLNQETLPIIKFDSVEQADESDESDEFIIIDRNQIQQMVKQLVKNLSFSQSIEDENSIIQLAGLSDDIRDQLTTYKRYNFTPPLIALNKVTFYDGTFLELNDNALDMYRARLQYSVESTKRITIIDILVNYMVPDKPLETLTFTASKLSTKQGDINLLFVDNNVAEFEFVNRDPDSILHVEAIDKQNHIVNSSNQWSYQFNQPEIDIIINFYQILLNQIDQNVITDKTQLLRYLEDHIQVLSDNLQQVYGQLTTRVAYYFKRQPMTITLFVKPDPQIMAYQAQINTSKSPYYNHAIVSSFGDNNVKGLKAETGEIIVDGNYRDIDYLVDQYYRVSLINDGWNYKIYRLDTANQQFAPQPFYMMDSKLYLQRWIIVNQDANNNFIKGLVDIQNHQLAIPLQYSNINISESFIIASRINKAKQIDDNEVYNSNNLQKLFSGQGRVTVDKNNFIVKNEICVTQEPNYYKYSTTSRDNITYYCYDNYHLYDDKGQQLSTAPYFDVSDNFSQNNLLLVTTDKQQQRFVNRQGQDVEIALDSYINVSPFSEGLAVVECSSNQLYGYINTQGKLTIPCLYQSASQFIGGSALVEQNDQYQLISPTNSVIKRFDTSLAASERNGPDSITYFFHDGSTYNNKGEHID</sequence>
<dbReference type="PANTHER" id="PTHR37841:SF1">
    <property type="entry name" value="DUF3298 DOMAIN-CONTAINING PROTEIN"/>
    <property type="match status" value="1"/>
</dbReference>
<dbReference type="EMBL" id="RBWY01000001">
    <property type="protein sequence ID" value="RKS86984.1"/>
    <property type="molecule type" value="Genomic_DNA"/>
</dbReference>
<evidence type="ECO:0000313" key="3">
    <source>
        <dbReference type="Proteomes" id="UP000278542"/>
    </source>
</evidence>
<feature type="signal peptide" evidence="1">
    <location>
        <begin position="1"/>
        <end position="24"/>
    </location>
</feature>
<dbReference type="RefSeq" id="WP_121143907.1">
    <property type="nucleotide sequence ID" value="NZ_RBWY01000001.1"/>
</dbReference>
<protein>
    <submittedName>
        <fullName evidence="2">WG repeat protein</fullName>
    </submittedName>
</protein>
<accession>A0A495RI87</accession>
<name>A0A495RI87_9GAMM</name>
<dbReference type="AlphaFoldDB" id="A0A495RI87"/>
<keyword evidence="1" id="KW-0732">Signal</keyword>
<gene>
    <name evidence="2" type="ORF">DES39_0190</name>
</gene>
<dbReference type="Pfam" id="PF14903">
    <property type="entry name" value="WG_beta_rep"/>
    <property type="match status" value="1"/>
</dbReference>
<feature type="chain" id="PRO_5019815961" evidence="1">
    <location>
        <begin position="25"/>
        <end position="703"/>
    </location>
</feature>
<dbReference type="Proteomes" id="UP000278542">
    <property type="component" value="Unassembled WGS sequence"/>
</dbReference>
<reference evidence="2 3" key="1">
    <citation type="submission" date="2018-10" db="EMBL/GenBank/DDBJ databases">
        <title>Genomic Encyclopedia of Type Strains, Phase IV (KMG-IV): sequencing the most valuable type-strain genomes for metagenomic binning, comparative biology and taxonomic classification.</title>
        <authorList>
            <person name="Goeker M."/>
        </authorList>
    </citation>
    <scope>NUCLEOTIDE SEQUENCE [LARGE SCALE GENOMIC DNA]</scope>
    <source>
        <strain evidence="2 3">DSM 22228</strain>
    </source>
</reference>
<dbReference type="PANTHER" id="PTHR37841">
    <property type="entry name" value="GLR2918 PROTEIN"/>
    <property type="match status" value="1"/>
</dbReference>
<keyword evidence="3" id="KW-1185">Reference proteome</keyword>
<comment type="caution">
    <text evidence="2">The sequence shown here is derived from an EMBL/GenBank/DDBJ whole genome shotgun (WGS) entry which is preliminary data.</text>
</comment>
<proteinExistence type="predicted"/>
<dbReference type="OrthoDB" id="5380961at2"/>